<keyword evidence="2" id="KW-1185">Reference proteome</keyword>
<accession>A0A5B8VWR0</accession>
<dbReference type="Gene3D" id="1.25.40.390">
    <property type="match status" value="1"/>
</dbReference>
<sequence length="478" mass="51001">MKKRYIYTLTAAFVWLGTGCNKLKDFGDVNQNPTATTQPIIAGLLTNAQVSVTGLSSTGTPAIAGGQYAQFFTETQYSGTSLYTLPQNDFTPYYSGPLYDLQNIINLNQSKASSAVAKILQQYIFWVVTDSWGEVPYSDALKGLTAIQPKYDTQETIYKGIIATLTSAQAELDGSSLAGDVIYGGDVASWKRAANSIKLLAAVQLSKVVPAASGYAATAVKEAIAAGVIESNSQNMKVTFPGGGIKSPWYTLYDGRKDFAESATMTDILKGLNDTRLSVYGGKSEAIGNTESSDIGVTYGLARNNVLAFIEANPNWARVMRGDFRTTTGSVTIITAGEVYLARAEAASLGWTTEVVATDYVAGITASNGQWGLAAPTAAYIAAAPPTIANITIQRWIASYPDGHQAWAIWRKSATTANPKGYPALNPAPDAVNASKKIVSRFVYPTSEYSSNEKNVNAAVARITGGDVQDAHVWWDVD</sequence>
<name>A0A5B8VWR0_9SPHI</name>
<dbReference type="Pfam" id="PF12771">
    <property type="entry name" value="SusD-like_2"/>
    <property type="match status" value="1"/>
</dbReference>
<keyword evidence="1" id="KW-0449">Lipoprotein</keyword>
<dbReference type="PROSITE" id="PS51257">
    <property type="entry name" value="PROKAR_LIPOPROTEIN"/>
    <property type="match status" value="1"/>
</dbReference>
<reference evidence="1 2" key="1">
    <citation type="journal article" date="2013" name="J. Microbiol.">
        <title>Mucilaginibacter ginsenosidivorax sp. nov., with ginsenoside converting activity isolated from sediment.</title>
        <authorList>
            <person name="Kim J.K."/>
            <person name="Choi T.E."/>
            <person name="Liu Q.M."/>
            <person name="Park H.Y."/>
            <person name="Yi T.H."/>
            <person name="Yoon M.H."/>
            <person name="Kim S.C."/>
            <person name="Im W.T."/>
        </authorList>
    </citation>
    <scope>NUCLEOTIDE SEQUENCE [LARGE SCALE GENOMIC DNA]</scope>
    <source>
        <strain evidence="1 2">KHI28</strain>
    </source>
</reference>
<dbReference type="KEGG" id="mgk:FSB76_08625"/>
<evidence type="ECO:0000313" key="2">
    <source>
        <dbReference type="Proteomes" id="UP000321362"/>
    </source>
</evidence>
<dbReference type="EMBL" id="CP042437">
    <property type="protein sequence ID" value="QEC76007.1"/>
    <property type="molecule type" value="Genomic_DNA"/>
</dbReference>
<proteinExistence type="predicted"/>
<gene>
    <name evidence="1" type="ORF">FSB76_08625</name>
</gene>
<protein>
    <submittedName>
        <fullName evidence="1">SusD/RagB family nutrient-binding outer membrane lipoprotein</fullName>
    </submittedName>
</protein>
<dbReference type="AlphaFoldDB" id="A0A5B8VWR0"/>
<dbReference type="Proteomes" id="UP000321362">
    <property type="component" value="Chromosome"/>
</dbReference>
<dbReference type="SUPFAM" id="SSF48452">
    <property type="entry name" value="TPR-like"/>
    <property type="match status" value="1"/>
</dbReference>
<organism evidence="1 2">
    <name type="scientific">Mucilaginibacter ginsenosidivorax</name>
    <dbReference type="NCBI Taxonomy" id="862126"/>
    <lineage>
        <taxon>Bacteria</taxon>
        <taxon>Pseudomonadati</taxon>
        <taxon>Bacteroidota</taxon>
        <taxon>Sphingobacteriia</taxon>
        <taxon>Sphingobacteriales</taxon>
        <taxon>Sphingobacteriaceae</taxon>
        <taxon>Mucilaginibacter</taxon>
    </lineage>
</organism>
<dbReference type="OrthoDB" id="9766256at2"/>
<dbReference type="RefSeq" id="WP_147053190.1">
    <property type="nucleotide sequence ID" value="NZ_CP042437.1"/>
</dbReference>
<dbReference type="InterPro" id="IPR011990">
    <property type="entry name" value="TPR-like_helical_dom_sf"/>
</dbReference>
<dbReference type="InterPro" id="IPR041662">
    <property type="entry name" value="SusD-like_2"/>
</dbReference>
<evidence type="ECO:0000313" key="1">
    <source>
        <dbReference type="EMBL" id="QEC76007.1"/>
    </source>
</evidence>